<protein>
    <submittedName>
        <fullName evidence="3">VanZ like family protein</fullName>
    </submittedName>
</protein>
<reference evidence="3 4" key="1">
    <citation type="submission" date="2016-10" db="EMBL/GenBank/DDBJ databases">
        <authorList>
            <person name="de Groot N.N."/>
        </authorList>
    </citation>
    <scope>NUCLEOTIDE SEQUENCE [LARGE SCALE GENOMIC DNA]</scope>
    <source>
        <strain evidence="3 4">TC2-24</strain>
    </source>
</reference>
<accession>A0A1I0QIH7</accession>
<feature type="transmembrane region" description="Helical" evidence="1">
    <location>
        <begin position="72"/>
        <end position="91"/>
    </location>
</feature>
<dbReference type="AlphaFoldDB" id="A0A1I0QIH7"/>
<sequence>MRFPLYFIRNYPFSCLLFAAIWYLSFFTPPPTRLDDVAFIDKWVHMVMYGITCLVIWIEYLRRHTRPNYGKLFVWAWLMPILMSGLIELLQEYCTGGRRAGDWLDLAANAIGVSTAALIGLVLLRYHARH</sequence>
<evidence type="ECO:0000313" key="3">
    <source>
        <dbReference type="EMBL" id="SEW26896.1"/>
    </source>
</evidence>
<dbReference type="PANTHER" id="PTHR28008">
    <property type="entry name" value="DOMAIN PROTEIN, PUTATIVE (AFU_ORTHOLOGUE AFUA_3G10980)-RELATED"/>
    <property type="match status" value="1"/>
</dbReference>
<evidence type="ECO:0000256" key="1">
    <source>
        <dbReference type="SAM" id="Phobius"/>
    </source>
</evidence>
<keyword evidence="4" id="KW-1185">Reference proteome</keyword>
<organism evidence="3 4">
    <name type="scientific">Prevotella aff. ruminicola Tc2-24</name>
    <dbReference type="NCBI Taxonomy" id="81582"/>
    <lineage>
        <taxon>Bacteria</taxon>
        <taxon>Pseudomonadati</taxon>
        <taxon>Bacteroidota</taxon>
        <taxon>Bacteroidia</taxon>
        <taxon>Bacteroidales</taxon>
        <taxon>Prevotellaceae</taxon>
        <taxon>Prevotella</taxon>
    </lineage>
</organism>
<dbReference type="InterPro" id="IPR006976">
    <property type="entry name" value="VanZ-like"/>
</dbReference>
<evidence type="ECO:0000259" key="2">
    <source>
        <dbReference type="Pfam" id="PF04892"/>
    </source>
</evidence>
<feature type="transmembrane region" description="Helical" evidence="1">
    <location>
        <begin position="43"/>
        <end position="60"/>
    </location>
</feature>
<name>A0A1I0QIH7_9BACT</name>
<keyword evidence="1" id="KW-0472">Membrane</keyword>
<evidence type="ECO:0000313" key="4">
    <source>
        <dbReference type="Proteomes" id="UP000199373"/>
    </source>
</evidence>
<feature type="domain" description="VanZ-like" evidence="2">
    <location>
        <begin position="4"/>
        <end position="121"/>
    </location>
</feature>
<dbReference type="Pfam" id="PF04892">
    <property type="entry name" value="VanZ"/>
    <property type="match status" value="1"/>
</dbReference>
<feature type="transmembrane region" description="Helical" evidence="1">
    <location>
        <begin position="103"/>
        <end position="124"/>
    </location>
</feature>
<keyword evidence="1" id="KW-1133">Transmembrane helix</keyword>
<keyword evidence="1" id="KW-0812">Transmembrane</keyword>
<dbReference type="PANTHER" id="PTHR28008:SF1">
    <property type="entry name" value="DOMAIN PROTEIN, PUTATIVE (AFU_ORTHOLOGUE AFUA_3G10980)-RELATED"/>
    <property type="match status" value="1"/>
</dbReference>
<gene>
    <name evidence="3" type="ORF">SAMN04487850_2456</name>
</gene>
<feature type="transmembrane region" description="Helical" evidence="1">
    <location>
        <begin position="7"/>
        <end position="23"/>
    </location>
</feature>
<dbReference type="Proteomes" id="UP000199373">
    <property type="component" value="Unassembled WGS sequence"/>
</dbReference>
<proteinExistence type="predicted"/>
<dbReference type="EMBL" id="FOIQ01000007">
    <property type="protein sequence ID" value="SEW26896.1"/>
    <property type="molecule type" value="Genomic_DNA"/>
</dbReference>
<dbReference type="NCBIfam" id="NF037970">
    <property type="entry name" value="vanZ_1"/>
    <property type="match status" value="1"/>
</dbReference>